<evidence type="ECO:0000313" key="4">
    <source>
        <dbReference type="EMBL" id="PWI25947.1"/>
    </source>
</evidence>
<evidence type="ECO:0000259" key="2">
    <source>
        <dbReference type="PROSITE" id="PS50883"/>
    </source>
</evidence>
<dbReference type="OrthoDB" id="2624050at2"/>
<dbReference type="EMBL" id="QFVR01000005">
    <property type="protein sequence ID" value="PWI25947.1"/>
    <property type="molecule type" value="Genomic_DNA"/>
</dbReference>
<protein>
    <submittedName>
        <fullName evidence="4">GGDEF domain-containing protein</fullName>
    </submittedName>
</protein>
<dbReference type="InterPro" id="IPR043128">
    <property type="entry name" value="Rev_trsase/Diguanyl_cyclase"/>
</dbReference>
<dbReference type="SUPFAM" id="SSF55785">
    <property type="entry name" value="PYP-like sensor domain (PAS domain)"/>
    <property type="match status" value="1"/>
</dbReference>
<dbReference type="PANTHER" id="PTHR44757:SF2">
    <property type="entry name" value="BIOFILM ARCHITECTURE MAINTENANCE PROTEIN MBAA"/>
    <property type="match status" value="1"/>
</dbReference>
<feature type="domain" description="PAC" evidence="1">
    <location>
        <begin position="91"/>
        <end position="145"/>
    </location>
</feature>
<organism evidence="4 5">
    <name type="scientific">Kurthia sibirica</name>
    <dbReference type="NCBI Taxonomy" id="202750"/>
    <lineage>
        <taxon>Bacteria</taxon>
        <taxon>Bacillati</taxon>
        <taxon>Bacillota</taxon>
        <taxon>Bacilli</taxon>
        <taxon>Bacillales</taxon>
        <taxon>Caryophanaceae</taxon>
        <taxon>Kurthia</taxon>
    </lineage>
</organism>
<name>A0A2U3AN45_9BACL</name>
<dbReference type="InterPro" id="IPR035919">
    <property type="entry name" value="EAL_sf"/>
</dbReference>
<feature type="domain" description="EAL" evidence="2">
    <location>
        <begin position="316"/>
        <end position="570"/>
    </location>
</feature>
<evidence type="ECO:0000313" key="5">
    <source>
        <dbReference type="Proteomes" id="UP000245938"/>
    </source>
</evidence>
<dbReference type="Gene3D" id="3.30.70.270">
    <property type="match status" value="1"/>
</dbReference>
<proteinExistence type="predicted"/>
<dbReference type="Gene3D" id="3.20.20.450">
    <property type="entry name" value="EAL domain"/>
    <property type="match status" value="1"/>
</dbReference>
<dbReference type="PROSITE" id="PS50113">
    <property type="entry name" value="PAC"/>
    <property type="match status" value="1"/>
</dbReference>
<dbReference type="InterPro" id="IPR052155">
    <property type="entry name" value="Biofilm_reg_signaling"/>
</dbReference>
<dbReference type="PANTHER" id="PTHR44757">
    <property type="entry name" value="DIGUANYLATE CYCLASE DGCP"/>
    <property type="match status" value="1"/>
</dbReference>
<dbReference type="SUPFAM" id="SSF141868">
    <property type="entry name" value="EAL domain-like"/>
    <property type="match status" value="1"/>
</dbReference>
<dbReference type="Pfam" id="PF00990">
    <property type="entry name" value="GGDEF"/>
    <property type="match status" value="1"/>
</dbReference>
<feature type="domain" description="GGDEF" evidence="3">
    <location>
        <begin position="178"/>
        <end position="307"/>
    </location>
</feature>
<dbReference type="Pfam" id="PF00563">
    <property type="entry name" value="EAL"/>
    <property type="match status" value="1"/>
</dbReference>
<dbReference type="InterPro" id="IPR000700">
    <property type="entry name" value="PAS-assoc_C"/>
</dbReference>
<dbReference type="SMART" id="SM00052">
    <property type="entry name" value="EAL"/>
    <property type="match status" value="1"/>
</dbReference>
<dbReference type="SUPFAM" id="SSF55073">
    <property type="entry name" value="Nucleotide cyclase"/>
    <property type="match status" value="1"/>
</dbReference>
<gene>
    <name evidence="4" type="ORF">DEX24_05285</name>
</gene>
<dbReference type="RefSeq" id="WP_109305368.1">
    <property type="nucleotide sequence ID" value="NZ_BJUF01000051.1"/>
</dbReference>
<dbReference type="Gene3D" id="3.30.450.20">
    <property type="entry name" value="PAS domain"/>
    <property type="match status" value="1"/>
</dbReference>
<dbReference type="InterPro" id="IPR029787">
    <property type="entry name" value="Nucleotide_cyclase"/>
</dbReference>
<dbReference type="NCBIfam" id="TIGR00229">
    <property type="entry name" value="sensory_box"/>
    <property type="match status" value="1"/>
</dbReference>
<dbReference type="PROSITE" id="PS50883">
    <property type="entry name" value="EAL"/>
    <property type="match status" value="1"/>
</dbReference>
<dbReference type="SMART" id="SM00086">
    <property type="entry name" value="PAC"/>
    <property type="match status" value="1"/>
</dbReference>
<keyword evidence="5" id="KW-1185">Reference proteome</keyword>
<dbReference type="CDD" id="cd01949">
    <property type="entry name" value="GGDEF"/>
    <property type="match status" value="1"/>
</dbReference>
<dbReference type="PROSITE" id="PS50887">
    <property type="entry name" value="GGDEF"/>
    <property type="match status" value="1"/>
</dbReference>
<dbReference type="AlphaFoldDB" id="A0A2U3AN45"/>
<evidence type="ECO:0000259" key="1">
    <source>
        <dbReference type="PROSITE" id="PS50113"/>
    </source>
</evidence>
<dbReference type="NCBIfam" id="TIGR00254">
    <property type="entry name" value="GGDEF"/>
    <property type="match status" value="1"/>
</dbReference>
<evidence type="ECO:0000259" key="3">
    <source>
        <dbReference type="PROSITE" id="PS50887"/>
    </source>
</evidence>
<dbReference type="CDD" id="cd00130">
    <property type="entry name" value="PAS"/>
    <property type="match status" value="1"/>
</dbReference>
<reference evidence="4 5" key="1">
    <citation type="submission" date="2018-05" db="EMBL/GenBank/DDBJ databases">
        <title>Kurthia sibirica genome sequence.</title>
        <authorList>
            <person name="Maclea K.S."/>
            <person name="Goen A.E."/>
        </authorList>
    </citation>
    <scope>NUCLEOTIDE SEQUENCE [LARGE SCALE GENOMIC DNA]</scope>
    <source>
        <strain evidence="4 5">ATCC 49154</strain>
    </source>
</reference>
<sequence length="573" mass="65465">MDNLMNATASLLHSSYENNKIMQDIITAIDQSVVVAITNEKGIILSVNKQFCRVSQYSALELIGQDHRILNSGYHSSLFFKDLWKTIGMGHMWEGEICNRAKDGSLYWVQTKIVPFLNEEGNPYQYISIRTDITEQKNAQKFRHLAYHDELTGLENRRKLKITYDAMKKRARQLGYDSDRSLILLSINRFKQINVGYGYKIGDLFLIEVAEKLRMLVASDGQVYHYLGDQFAIICKNNQRQQLVDLILELFNAMFQIGNYEFYSSISIGIRPSILQVETFEEVIRTADIALTKAKEDTSNNAVEFDLTMKVTFNEYILLEKKLRHALENNLFELYYQPKFDVKTRAVRDVEALLRWFDGELGWIPPDSFIPLAEQLGLMTKIGEFVLRSACHQAVAWKDELGIAIKIAVNISPLHLKDKNFVSSIQSILQETGCTADLIEIEITENSLLSQTELMIETFAKLKKLGISIALDDFGKGYSSLSYLKNFPIDTLKIDRDFIMGMTENSSESRMVIAIIGLARIFNMTVVAEGVETLTECTIIENANCDYMQGFFFSKPLPLEEVACLFKKEGWPN</sequence>
<dbReference type="InterPro" id="IPR001633">
    <property type="entry name" value="EAL_dom"/>
</dbReference>
<dbReference type="InterPro" id="IPR000160">
    <property type="entry name" value="GGDEF_dom"/>
</dbReference>
<dbReference type="Proteomes" id="UP000245938">
    <property type="component" value="Unassembled WGS sequence"/>
</dbReference>
<accession>A0A2U3AN45</accession>
<dbReference type="Pfam" id="PF13426">
    <property type="entry name" value="PAS_9"/>
    <property type="match status" value="1"/>
</dbReference>
<dbReference type="SMART" id="SM00267">
    <property type="entry name" value="GGDEF"/>
    <property type="match status" value="1"/>
</dbReference>
<dbReference type="InterPro" id="IPR000014">
    <property type="entry name" value="PAS"/>
</dbReference>
<dbReference type="InterPro" id="IPR001610">
    <property type="entry name" value="PAC"/>
</dbReference>
<dbReference type="CDD" id="cd01948">
    <property type="entry name" value="EAL"/>
    <property type="match status" value="1"/>
</dbReference>
<dbReference type="InterPro" id="IPR035965">
    <property type="entry name" value="PAS-like_dom_sf"/>
</dbReference>
<comment type="caution">
    <text evidence="4">The sequence shown here is derived from an EMBL/GenBank/DDBJ whole genome shotgun (WGS) entry which is preliminary data.</text>
</comment>